<dbReference type="InterPro" id="IPR036397">
    <property type="entry name" value="RNaseH_sf"/>
</dbReference>
<dbReference type="SUPFAM" id="SSF53098">
    <property type="entry name" value="Ribonuclease H-like"/>
    <property type="match status" value="1"/>
</dbReference>
<dbReference type="CDD" id="cd06222">
    <property type="entry name" value="RNase_H_like"/>
    <property type="match status" value="1"/>
</dbReference>
<dbReference type="PANTHER" id="PTHR47723:SF23">
    <property type="entry name" value="REVERSE TRANSCRIPTASE-LIKE PROTEIN"/>
    <property type="match status" value="1"/>
</dbReference>
<proteinExistence type="predicted"/>
<accession>A0A445I1H6</accession>
<protein>
    <recommendedName>
        <fullName evidence="2">RNase H type-1 domain-containing protein</fullName>
    </recommendedName>
</protein>
<keyword evidence="4" id="KW-1185">Reference proteome</keyword>
<evidence type="ECO:0000313" key="4">
    <source>
        <dbReference type="Proteomes" id="UP000289340"/>
    </source>
</evidence>
<dbReference type="GO" id="GO:0003676">
    <property type="term" value="F:nucleic acid binding"/>
    <property type="evidence" value="ECO:0007669"/>
    <property type="project" value="InterPro"/>
</dbReference>
<dbReference type="Proteomes" id="UP000289340">
    <property type="component" value="Chromosome 11"/>
</dbReference>
<evidence type="ECO:0000256" key="1">
    <source>
        <dbReference type="SAM" id="MobiDB-lite"/>
    </source>
</evidence>
<dbReference type="InterPro" id="IPR044730">
    <property type="entry name" value="RNase_H-like_dom_plant"/>
</dbReference>
<evidence type="ECO:0000313" key="3">
    <source>
        <dbReference type="EMBL" id="RZB79915.1"/>
    </source>
</evidence>
<name>A0A445I1H6_GLYSO</name>
<feature type="domain" description="RNase H type-1" evidence="2">
    <location>
        <begin position="44"/>
        <end position="116"/>
    </location>
</feature>
<dbReference type="Pfam" id="PF13456">
    <property type="entry name" value="RVT_3"/>
    <property type="match status" value="1"/>
</dbReference>
<evidence type="ECO:0000259" key="2">
    <source>
        <dbReference type="Pfam" id="PF13456"/>
    </source>
</evidence>
<reference evidence="3 4" key="1">
    <citation type="submission" date="2018-09" db="EMBL/GenBank/DDBJ databases">
        <title>A high-quality reference genome of wild soybean provides a powerful tool to mine soybean genomes.</title>
        <authorList>
            <person name="Xie M."/>
            <person name="Chung C.Y.L."/>
            <person name="Li M.-W."/>
            <person name="Wong F.-L."/>
            <person name="Chan T.-F."/>
            <person name="Lam H.-M."/>
        </authorList>
    </citation>
    <scope>NUCLEOTIDE SEQUENCE [LARGE SCALE GENOMIC DNA]</scope>
    <source>
        <strain evidence="4">cv. W05</strain>
        <tissue evidence="3">Hypocotyl of etiolated seedlings</tissue>
    </source>
</reference>
<dbReference type="Gene3D" id="3.30.420.10">
    <property type="entry name" value="Ribonuclease H-like superfamily/Ribonuclease H"/>
    <property type="match status" value="1"/>
</dbReference>
<organism evidence="3 4">
    <name type="scientific">Glycine soja</name>
    <name type="common">Wild soybean</name>
    <dbReference type="NCBI Taxonomy" id="3848"/>
    <lineage>
        <taxon>Eukaryota</taxon>
        <taxon>Viridiplantae</taxon>
        <taxon>Streptophyta</taxon>
        <taxon>Embryophyta</taxon>
        <taxon>Tracheophyta</taxon>
        <taxon>Spermatophyta</taxon>
        <taxon>Magnoliopsida</taxon>
        <taxon>eudicotyledons</taxon>
        <taxon>Gunneridae</taxon>
        <taxon>Pentapetalae</taxon>
        <taxon>rosids</taxon>
        <taxon>fabids</taxon>
        <taxon>Fabales</taxon>
        <taxon>Fabaceae</taxon>
        <taxon>Papilionoideae</taxon>
        <taxon>50 kb inversion clade</taxon>
        <taxon>NPAAA clade</taxon>
        <taxon>indigoferoid/millettioid clade</taxon>
        <taxon>Phaseoleae</taxon>
        <taxon>Glycine</taxon>
        <taxon>Glycine subgen. Soja</taxon>
    </lineage>
</organism>
<dbReference type="AlphaFoldDB" id="A0A445I1H6"/>
<feature type="region of interest" description="Disordered" evidence="1">
    <location>
        <begin position="1"/>
        <end position="20"/>
    </location>
</feature>
<dbReference type="InterPro" id="IPR002156">
    <property type="entry name" value="RNaseH_domain"/>
</dbReference>
<dbReference type="PANTHER" id="PTHR47723">
    <property type="entry name" value="OS05G0353850 PROTEIN"/>
    <property type="match status" value="1"/>
</dbReference>
<dbReference type="EMBL" id="QZWG01000011">
    <property type="protein sequence ID" value="RZB79915.1"/>
    <property type="molecule type" value="Genomic_DNA"/>
</dbReference>
<feature type="compositionally biased region" description="Basic and acidic residues" evidence="1">
    <location>
        <begin position="1"/>
        <end position="14"/>
    </location>
</feature>
<dbReference type="InterPro" id="IPR053151">
    <property type="entry name" value="RNase_H-like"/>
</dbReference>
<comment type="caution">
    <text evidence="3">The sequence shown here is derived from an EMBL/GenBank/DDBJ whole genome shotgun (WGS) entry which is preliminary data.</text>
</comment>
<gene>
    <name evidence="3" type="ORF">D0Y65_029918</name>
</gene>
<dbReference type="GO" id="GO:0004523">
    <property type="term" value="F:RNA-DNA hybrid ribonuclease activity"/>
    <property type="evidence" value="ECO:0007669"/>
    <property type="project" value="InterPro"/>
</dbReference>
<sequence>MAYLQKEKPPEHKQQPQKTYQQYPSYQSALHLRLIKQYQTMVVVLAIERAIFYNWKHFWLETDSTLVLHAFSHPKSVHWSIYNRWMNCINHINHINFRISHIYREGNVCVAKLASFGAQSSGYTWWDSPPSFVVQEFLKYRQELPFYRFS</sequence>
<dbReference type="InterPro" id="IPR012337">
    <property type="entry name" value="RNaseH-like_sf"/>
</dbReference>